<keyword evidence="2" id="KW-0472">Membrane</keyword>
<feature type="compositionally biased region" description="Basic and acidic residues" evidence="1">
    <location>
        <begin position="85"/>
        <end position="102"/>
    </location>
</feature>
<organism evidence="3 4">
    <name type="scientific">Pseudocercospora eumusae</name>
    <dbReference type="NCBI Taxonomy" id="321146"/>
    <lineage>
        <taxon>Eukaryota</taxon>
        <taxon>Fungi</taxon>
        <taxon>Dikarya</taxon>
        <taxon>Ascomycota</taxon>
        <taxon>Pezizomycotina</taxon>
        <taxon>Dothideomycetes</taxon>
        <taxon>Dothideomycetidae</taxon>
        <taxon>Mycosphaerellales</taxon>
        <taxon>Mycosphaerellaceae</taxon>
        <taxon>Pseudocercospora</taxon>
    </lineage>
</organism>
<dbReference type="STRING" id="321146.A0A139H9C3"/>
<dbReference type="EMBL" id="LFZN01000102">
    <property type="protein sequence ID" value="KXS98968.1"/>
    <property type="molecule type" value="Genomic_DNA"/>
</dbReference>
<evidence type="ECO:0000313" key="4">
    <source>
        <dbReference type="Proteomes" id="UP000070133"/>
    </source>
</evidence>
<comment type="caution">
    <text evidence="3">The sequence shown here is derived from an EMBL/GenBank/DDBJ whole genome shotgun (WGS) entry which is preliminary data.</text>
</comment>
<reference evidence="3 4" key="1">
    <citation type="submission" date="2015-07" db="EMBL/GenBank/DDBJ databases">
        <title>Comparative genomics of the Sigatoka disease complex on banana suggests a link between parallel evolutionary changes in Pseudocercospora fijiensis and Pseudocercospora eumusae and increased virulence on the banana host.</title>
        <authorList>
            <person name="Chang T.-C."/>
            <person name="Salvucci A."/>
            <person name="Crous P.W."/>
            <person name="Stergiopoulos I."/>
        </authorList>
    </citation>
    <scope>NUCLEOTIDE SEQUENCE [LARGE SCALE GENOMIC DNA]</scope>
    <source>
        <strain evidence="3 4">CBS 114824</strain>
    </source>
</reference>
<evidence type="ECO:0000313" key="3">
    <source>
        <dbReference type="EMBL" id="KXS98968.1"/>
    </source>
</evidence>
<keyword evidence="4" id="KW-1185">Reference proteome</keyword>
<feature type="region of interest" description="Disordered" evidence="1">
    <location>
        <begin position="33"/>
        <end position="121"/>
    </location>
</feature>
<gene>
    <name evidence="3" type="ORF">AC578_5004</name>
</gene>
<dbReference type="AlphaFoldDB" id="A0A139H9C3"/>
<evidence type="ECO:0008006" key="5">
    <source>
        <dbReference type="Google" id="ProtNLM"/>
    </source>
</evidence>
<sequence>MANDSQTSINIPQILAVAVVSFLAIRWWLSKPTTADASSSRSSRGAIDDPAKIDQVSSIARSSGDMTAEPARPDLITRYGLQGKVNDKGKGKEPVPSEEQKRKNASVWSSDKGVRAEGLRRRREEMILAARRKMLENEAASSS</sequence>
<proteinExistence type="predicted"/>
<protein>
    <recommendedName>
        <fullName evidence="5">CUE domain-containing protein</fullName>
    </recommendedName>
</protein>
<keyword evidence="2" id="KW-0812">Transmembrane</keyword>
<evidence type="ECO:0000256" key="2">
    <source>
        <dbReference type="SAM" id="Phobius"/>
    </source>
</evidence>
<feature type="transmembrane region" description="Helical" evidence="2">
    <location>
        <begin position="12"/>
        <end position="29"/>
    </location>
</feature>
<feature type="compositionally biased region" description="Polar residues" evidence="1">
    <location>
        <begin position="55"/>
        <end position="65"/>
    </location>
</feature>
<feature type="compositionally biased region" description="Basic and acidic residues" evidence="1">
    <location>
        <begin position="112"/>
        <end position="121"/>
    </location>
</feature>
<name>A0A139H9C3_9PEZI</name>
<evidence type="ECO:0000256" key="1">
    <source>
        <dbReference type="SAM" id="MobiDB-lite"/>
    </source>
</evidence>
<accession>A0A139H9C3</accession>
<dbReference type="OrthoDB" id="3824970at2759"/>
<keyword evidence="2" id="KW-1133">Transmembrane helix</keyword>
<dbReference type="Proteomes" id="UP000070133">
    <property type="component" value="Unassembled WGS sequence"/>
</dbReference>